<dbReference type="OrthoDB" id="2381181at2"/>
<evidence type="ECO:0000313" key="2">
    <source>
        <dbReference type="EMBL" id="RFU68467.1"/>
    </source>
</evidence>
<evidence type="ECO:0000313" key="3">
    <source>
        <dbReference type="Proteomes" id="UP000264541"/>
    </source>
</evidence>
<comment type="caution">
    <text evidence="2">The sequence shown here is derived from an EMBL/GenBank/DDBJ whole genome shotgun (WGS) entry which is preliminary data.</text>
</comment>
<reference evidence="2 3" key="1">
    <citation type="submission" date="2018-08" db="EMBL/GenBank/DDBJ databases">
        <title>Bacillus chawlae sp. nov., Bacillus glennii sp. nov., and Bacillus saganii sp. nov. Isolated from the Vehicle Assembly Building at Kennedy Space Center where the Viking Spacecraft were Assembled.</title>
        <authorList>
            <person name="Seuylemezian A."/>
            <person name="Vaishampayan P."/>
        </authorList>
    </citation>
    <scope>NUCLEOTIDE SEQUENCE [LARGE SCALE GENOMIC DNA]</scope>
    <source>
        <strain evidence="2 3">V47-23a</strain>
    </source>
</reference>
<feature type="domain" description="Cell wall elongation regulator TseB-like" evidence="1">
    <location>
        <begin position="39"/>
        <end position="80"/>
    </location>
</feature>
<sequence length="158" mass="18695">MKKWLIITSLVVLVLIGISAGAYIHAMKPKNEAYKRAFNEAQNEAGLVTKDKFYIYNGMESYYVVVGRDEQKKQKIVWIPFDKKRKVVIKDFRSGKTEEDIRKIVASEMNPEKIITVKLGMEKSVPLWEVTYLDEKNRYNYEYYEFKTGELLKFYRNI</sequence>
<keyword evidence="3" id="KW-1185">Reference proteome</keyword>
<proteinExistence type="predicted"/>
<dbReference type="RefSeq" id="WP_117326991.1">
    <property type="nucleotide sequence ID" value="NZ_QVTE01000033.1"/>
</dbReference>
<evidence type="ECO:0000259" key="1">
    <source>
        <dbReference type="Pfam" id="PF17881"/>
    </source>
</evidence>
<accession>A0A372LMC5</accession>
<dbReference type="Gene3D" id="3.10.450.40">
    <property type="match status" value="2"/>
</dbReference>
<gene>
    <name evidence="2" type="ORF">D0469_12065</name>
</gene>
<dbReference type="SUPFAM" id="SSF54403">
    <property type="entry name" value="Cystatin/monellin"/>
    <property type="match status" value="2"/>
</dbReference>
<protein>
    <submittedName>
        <fullName evidence="2">Peptidase</fullName>
    </submittedName>
</protein>
<dbReference type="EMBL" id="QVTE01000033">
    <property type="protein sequence ID" value="RFU68467.1"/>
    <property type="molecule type" value="Genomic_DNA"/>
</dbReference>
<dbReference type="Pfam" id="PF17881">
    <property type="entry name" value="TseB"/>
    <property type="match status" value="1"/>
</dbReference>
<dbReference type="Proteomes" id="UP000264541">
    <property type="component" value="Unassembled WGS sequence"/>
</dbReference>
<organism evidence="2 3">
    <name type="scientific">Peribacillus saganii</name>
    <dbReference type="NCBI Taxonomy" id="2303992"/>
    <lineage>
        <taxon>Bacteria</taxon>
        <taxon>Bacillati</taxon>
        <taxon>Bacillota</taxon>
        <taxon>Bacilli</taxon>
        <taxon>Bacillales</taxon>
        <taxon>Bacillaceae</taxon>
        <taxon>Peribacillus</taxon>
    </lineage>
</organism>
<dbReference type="InterPro" id="IPR046350">
    <property type="entry name" value="Cystatin_sf"/>
</dbReference>
<dbReference type="AlphaFoldDB" id="A0A372LMC5"/>
<dbReference type="InterPro" id="IPR041401">
    <property type="entry name" value="TseB-like_dom"/>
</dbReference>
<name>A0A372LMC5_9BACI</name>